<gene>
    <name evidence="2" type="ORF">Ahy_A09g042197</name>
</gene>
<keyword evidence="3" id="KW-1185">Reference proteome</keyword>
<organism evidence="2 3">
    <name type="scientific">Arachis hypogaea</name>
    <name type="common">Peanut</name>
    <dbReference type="NCBI Taxonomy" id="3818"/>
    <lineage>
        <taxon>Eukaryota</taxon>
        <taxon>Viridiplantae</taxon>
        <taxon>Streptophyta</taxon>
        <taxon>Embryophyta</taxon>
        <taxon>Tracheophyta</taxon>
        <taxon>Spermatophyta</taxon>
        <taxon>Magnoliopsida</taxon>
        <taxon>eudicotyledons</taxon>
        <taxon>Gunneridae</taxon>
        <taxon>Pentapetalae</taxon>
        <taxon>rosids</taxon>
        <taxon>fabids</taxon>
        <taxon>Fabales</taxon>
        <taxon>Fabaceae</taxon>
        <taxon>Papilionoideae</taxon>
        <taxon>50 kb inversion clade</taxon>
        <taxon>dalbergioids sensu lato</taxon>
        <taxon>Dalbergieae</taxon>
        <taxon>Pterocarpus clade</taxon>
        <taxon>Arachis</taxon>
    </lineage>
</organism>
<dbReference type="EMBL" id="SDMP01000009">
    <property type="protein sequence ID" value="RYR37287.1"/>
    <property type="molecule type" value="Genomic_DNA"/>
</dbReference>
<feature type="compositionally biased region" description="Basic residues" evidence="1">
    <location>
        <begin position="220"/>
        <end position="243"/>
    </location>
</feature>
<evidence type="ECO:0000313" key="2">
    <source>
        <dbReference type="EMBL" id="RYR37287.1"/>
    </source>
</evidence>
<feature type="region of interest" description="Disordered" evidence="1">
    <location>
        <begin position="203"/>
        <end position="243"/>
    </location>
</feature>
<accession>A0A445BF34</accession>
<evidence type="ECO:0000256" key="1">
    <source>
        <dbReference type="SAM" id="MobiDB-lite"/>
    </source>
</evidence>
<proteinExistence type="predicted"/>
<comment type="caution">
    <text evidence="2">The sequence shown here is derived from an EMBL/GenBank/DDBJ whole genome shotgun (WGS) entry which is preliminary data.</text>
</comment>
<reference evidence="2 3" key="1">
    <citation type="submission" date="2019-01" db="EMBL/GenBank/DDBJ databases">
        <title>Sequencing of cultivated peanut Arachis hypogaea provides insights into genome evolution and oil improvement.</title>
        <authorList>
            <person name="Chen X."/>
        </authorList>
    </citation>
    <scope>NUCLEOTIDE SEQUENCE [LARGE SCALE GENOMIC DNA]</scope>
    <source>
        <strain evidence="3">cv. Fuhuasheng</strain>
        <tissue evidence="2">Leaves</tissue>
    </source>
</reference>
<evidence type="ECO:0008006" key="4">
    <source>
        <dbReference type="Google" id="ProtNLM"/>
    </source>
</evidence>
<dbReference type="Proteomes" id="UP000289738">
    <property type="component" value="Chromosome A09"/>
</dbReference>
<evidence type="ECO:0000313" key="3">
    <source>
        <dbReference type="Proteomes" id="UP000289738"/>
    </source>
</evidence>
<protein>
    <recommendedName>
        <fullName evidence="4">Pentatricopeptide repeat-containing protein</fullName>
    </recommendedName>
</protein>
<name>A0A445BF34_ARAHY</name>
<dbReference type="AlphaFoldDB" id="A0A445BF34"/>
<sequence>MPQFHPLCLNDVNALAPISTSILPENNNFVRILHSPNSTKHVIEHQHTPPKSLNLEQDLGILKKRVNRSVVLQHKKVHIRCLTKWVCYGGRIPSILRALSTIQDLDEALMPWQEALTCKKISIILKEQVSWERALQIFEWLEKKGCYELNVIHYTILQYHRSFSMLIYARLLKVGVRLQQEQPPKVMLSIIFFISAQSGDKSTADPLGHGLNSSKACRTNQRRRGTKKPHLSMVRRMHSTLSQ</sequence>